<proteinExistence type="predicted"/>
<comment type="caution">
    <text evidence="1">The sequence shown here is derived from an EMBL/GenBank/DDBJ whole genome shotgun (WGS) entry which is preliminary data.</text>
</comment>
<reference evidence="1 2" key="1">
    <citation type="submission" date="2021-12" db="EMBL/GenBank/DDBJ databases">
        <title>Genome sequence of Kibdelosporangium philippinense ATCC 49844.</title>
        <authorList>
            <person name="Fedorov E.A."/>
            <person name="Omeragic M."/>
            <person name="Shalygina K.F."/>
            <person name="Maclea K.S."/>
        </authorList>
    </citation>
    <scope>NUCLEOTIDE SEQUENCE [LARGE SCALE GENOMIC DNA]</scope>
    <source>
        <strain evidence="1 2">ATCC 49844</strain>
    </source>
</reference>
<protein>
    <submittedName>
        <fullName evidence="1">Uncharacterized protein</fullName>
    </submittedName>
</protein>
<evidence type="ECO:0000313" key="2">
    <source>
        <dbReference type="Proteomes" id="UP001521150"/>
    </source>
</evidence>
<dbReference type="Proteomes" id="UP001521150">
    <property type="component" value="Unassembled WGS sequence"/>
</dbReference>
<sequence length="234" mass="25256">MTNWGQLSHAYGTAEDIPGQLDVLRTDPTPERWNDLWSALCHQGSVYSASFAALPRLAQIAEQGDAEQRTQALVLAGAIVGSDDRPSDLGDVRAIHAADIAALLVLTRQHLPSVTDRTEYIYLVQSLLAFEDHPVGNDPLDGLVDEVYELDCPHCAELIVVALGNDVEPDVQSPELVPADPSDLSSVPRQIHDDALKHGHPQVAIALTYLFGQAVCTDCGESFGIADQAEVAFR</sequence>
<accession>A0ABS8Z070</accession>
<dbReference type="RefSeq" id="WP_233722334.1">
    <property type="nucleotide sequence ID" value="NZ_JAJVCN010000001.1"/>
</dbReference>
<evidence type="ECO:0000313" key="1">
    <source>
        <dbReference type="EMBL" id="MCE7001250.1"/>
    </source>
</evidence>
<name>A0ABS8Z070_9PSEU</name>
<dbReference type="EMBL" id="JAJVCN010000001">
    <property type="protein sequence ID" value="MCE7001250.1"/>
    <property type="molecule type" value="Genomic_DNA"/>
</dbReference>
<keyword evidence="2" id="KW-1185">Reference proteome</keyword>
<organism evidence="1 2">
    <name type="scientific">Kibdelosporangium philippinense</name>
    <dbReference type="NCBI Taxonomy" id="211113"/>
    <lineage>
        <taxon>Bacteria</taxon>
        <taxon>Bacillati</taxon>
        <taxon>Actinomycetota</taxon>
        <taxon>Actinomycetes</taxon>
        <taxon>Pseudonocardiales</taxon>
        <taxon>Pseudonocardiaceae</taxon>
        <taxon>Kibdelosporangium</taxon>
    </lineage>
</organism>
<gene>
    <name evidence="1" type="ORF">LWC34_00105</name>
</gene>